<evidence type="ECO:0000259" key="1">
    <source>
        <dbReference type="Pfam" id="PF07883"/>
    </source>
</evidence>
<evidence type="ECO:0000313" key="3">
    <source>
        <dbReference type="Proteomes" id="UP000315471"/>
    </source>
</evidence>
<dbReference type="OrthoDB" id="8265259at2"/>
<accession>A0A5C6EAR9</accession>
<reference evidence="2 3" key="1">
    <citation type="submission" date="2019-02" db="EMBL/GenBank/DDBJ databases">
        <title>Deep-cultivation of Planctomycetes and their phenomic and genomic characterization uncovers novel biology.</title>
        <authorList>
            <person name="Wiegand S."/>
            <person name="Jogler M."/>
            <person name="Boedeker C."/>
            <person name="Pinto D."/>
            <person name="Vollmers J."/>
            <person name="Rivas-Marin E."/>
            <person name="Kohn T."/>
            <person name="Peeters S.H."/>
            <person name="Heuer A."/>
            <person name="Rast P."/>
            <person name="Oberbeckmann S."/>
            <person name="Bunk B."/>
            <person name="Jeske O."/>
            <person name="Meyerdierks A."/>
            <person name="Storesund J.E."/>
            <person name="Kallscheuer N."/>
            <person name="Luecker S."/>
            <person name="Lage O.M."/>
            <person name="Pohl T."/>
            <person name="Merkel B.J."/>
            <person name="Hornburger P."/>
            <person name="Mueller R.-W."/>
            <person name="Bruemmer F."/>
            <person name="Labrenz M."/>
            <person name="Spormann A.M."/>
            <person name="Op Den Camp H."/>
            <person name="Overmann J."/>
            <person name="Amann R."/>
            <person name="Jetten M.S.M."/>
            <person name="Mascher T."/>
            <person name="Medema M.H."/>
            <person name="Devos D.P."/>
            <person name="Kaster A.-K."/>
            <person name="Ovreas L."/>
            <person name="Rohde M."/>
            <person name="Galperin M.Y."/>
            <person name="Jogler C."/>
        </authorList>
    </citation>
    <scope>NUCLEOTIDE SEQUENCE [LARGE SCALE GENOMIC DNA]</scope>
    <source>
        <strain evidence="2 3">Q31b</strain>
    </source>
</reference>
<proteinExistence type="predicted"/>
<feature type="domain" description="Cupin type-2" evidence="1">
    <location>
        <begin position="41"/>
        <end position="102"/>
    </location>
</feature>
<dbReference type="InterPro" id="IPR014710">
    <property type="entry name" value="RmlC-like_jellyroll"/>
</dbReference>
<name>A0A5C6EAR9_9BACT</name>
<dbReference type="Gene3D" id="2.60.120.10">
    <property type="entry name" value="Jelly Rolls"/>
    <property type="match status" value="1"/>
</dbReference>
<dbReference type="AlphaFoldDB" id="A0A5C6EAR9"/>
<sequence length="107" mass="11522">MAIHHAQAGEVVSVQPLAGALAQTKTTTLVKSEHLEVLRLVLPAGKEIAEHQAKGDVTIHCLEGRVTFDVGGKSIEISQGELFYLHAKEPHSVRSIEDSSLLVTFSL</sequence>
<dbReference type="RefSeq" id="WP_146598471.1">
    <property type="nucleotide sequence ID" value="NZ_SJPY01000001.1"/>
</dbReference>
<dbReference type="Pfam" id="PF07883">
    <property type="entry name" value="Cupin_2"/>
    <property type="match status" value="1"/>
</dbReference>
<keyword evidence="3" id="KW-1185">Reference proteome</keyword>
<dbReference type="Proteomes" id="UP000315471">
    <property type="component" value="Unassembled WGS sequence"/>
</dbReference>
<protein>
    <submittedName>
        <fullName evidence="2">Cupin domain protein</fullName>
    </submittedName>
</protein>
<dbReference type="CDD" id="cd02230">
    <property type="entry name" value="cupin_HP0902-like"/>
    <property type="match status" value="1"/>
</dbReference>
<dbReference type="SUPFAM" id="SSF51182">
    <property type="entry name" value="RmlC-like cupins"/>
    <property type="match status" value="1"/>
</dbReference>
<dbReference type="InterPro" id="IPR013096">
    <property type="entry name" value="Cupin_2"/>
</dbReference>
<organism evidence="2 3">
    <name type="scientific">Novipirellula aureliae</name>
    <dbReference type="NCBI Taxonomy" id="2527966"/>
    <lineage>
        <taxon>Bacteria</taxon>
        <taxon>Pseudomonadati</taxon>
        <taxon>Planctomycetota</taxon>
        <taxon>Planctomycetia</taxon>
        <taxon>Pirellulales</taxon>
        <taxon>Pirellulaceae</taxon>
        <taxon>Novipirellula</taxon>
    </lineage>
</organism>
<dbReference type="InterPro" id="IPR011051">
    <property type="entry name" value="RmlC_Cupin_sf"/>
</dbReference>
<gene>
    <name evidence="2" type="ORF">Q31b_10160</name>
</gene>
<dbReference type="PANTHER" id="PTHR37694:SF1">
    <property type="entry name" value="SLR8022 PROTEIN"/>
    <property type="match status" value="1"/>
</dbReference>
<dbReference type="EMBL" id="SJPY01000001">
    <property type="protein sequence ID" value="TWU45840.1"/>
    <property type="molecule type" value="Genomic_DNA"/>
</dbReference>
<evidence type="ECO:0000313" key="2">
    <source>
        <dbReference type="EMBL" id="TWU45840.1"/>
    </source>
</evidence>
<comment type="caution">
    <text evidence="2">The sequence shown here is derived from an EMBL/GenBank/DDBJ whole genome shotgun (WGS) entry which is preliminary data.</text>
</comment>
<dbReference type="PANTHER" id="PTHR37694">
    <property type="entry name" value="SLR8022 PROTEIN"/>
    <property type="match status" value="1"/>
</dbReference>